<dbReference type="Gene3D" id="3.40.1780.10">
    <property type="entry name" value="QueA-like"/>
    <property type="match status" value="1"/>
</dbReference>
<comment type="subcellular location">
    <subcellularLocation>
        <location evidence="5">Cytoplasm</location>
    </subcellularLocation>
</comment>
<dbReference type="InterPro" id="IPR042118">
    <property type="entry name" value="QueA_dom1"/>
</dbReference>
<evidence type="ECO:0000256" key="1">
    <source>
        <dbReference type="ARBA" id="ARBA00022490"/>
    </source>
</evidence>
<dbReference type="Pfam" id="PF02547">
    <property type="entry name" value="Queuosine_synth"/>
    <property type="match status" value="1"/>
</dbReference>
<name>A0ABV9Q642_9BACL</name>
<dbReference type="Proteomes" id="UP001596002">
    <property type="component" value="Unassembled WGS sequence"/>
</dbReference>
<dbReference type="SUPFAM" id="SSF111337">
    <property type="entry name" value="QueA-like"/>
    <property type="match status" value="1"/>
</dbReference>
<gene>
    <name evidence="5 6" type="primary">queA</name>
    <name evidence="6" type="ORF">ACFO8Q_20440</name>
</gene>
<dbReference type="HAMAP" id="MF_00113">
    <property type="entry name" value="QueA"/>
    <property type="match status" value="1"/>
</dbReference>
<keyword evidence="6" id="KW-0328">Glycosyltransferase</keyword>
<evidence type="ECO:0000313" key="6">
    <source>
        <dbReference type="EMBL" id="MFC4769684.1"/>
    </source>
</evidence>
<comment type="function">
    <text evidence="5">Transfers and isomerizes the ribose moiety from AdoMet to the 7-aminomethyl group of 7-deazaguanine (preQ1-tRNA) to give epoxyqueuosine (oQ-tRNA).</text>
</comment>
<dbReference type="PANTHER" id="PTHR30307">
    <property type="entry name" value="S-ADENOSYLMETHIONINE:TRNA RIBOSYLTRANSFERASE-ISOMERASE"/>
    <property type="match status" value="1"/>
</dbReference>
<evidence type="ECO:0000256" key="5">
    <source>
        <dbReference type="HAMAP-Rule" id="MF_00113"/>
    </source>
</evidence>
<evidence type="ECO:0000256" key="4">
    <source>
        <dbReference type="ARBA" id="ARBA00022785"/>
    </source>
</evidence>
<dbReference type="GO" id="GO:0051075">
    <property type="term" value="F:S-adenosylmethionine:tRNA ribosyltransferase-isomerase activity"/>
    <property type="evidence" value="ECO:0007669"/>
    <property type="project" value="UniProtKB-EC"/>
</dbReference>
<dbReference type="InterPro" id="IPR036100">
    <property type="entry name" value="QueA_sf"/>
</dbReference>
<dbReference type="Gene3D" id="2.40.10.240">
    <property type="entry name" value="QueA-like"/>
    <property type="match status" value="1"/>
</dbReference>
<protein>
    <recommendedName>
        <fullName evidence="5">S-adenosylmethionine:tRNA ribosyltransferase-isomerase</fullName>
        <ecNumber evidence="5">2.4.99.17</ecNumber>
    </recommendedName>
    <alternativeName>
        <fullName evidence="5">Queuosine biosynthesis protein QueA</fullName>
    </alternativeName>
</protein>
<keyword evidence="3 5" id="KW-0949">S-adenosyl-L-methionine</keyword>
<dbReference type="NCBIfam" id="NF001140">
    <property type="entry name" value="PRK00147.1"/>
    <property type="match status" value="1"/>
</dbReference>
<dbReference type="EC" id="2.4.99.17" evidence="5"/>
<keyword evidence="1 5" id="KW-0963">Cytoplasm</keyword>
<dbReference type="PANTHER" id="PTHR30307:SF0">
    <property type="entry name" value="S-ADENOSYLMETHIONINE:TRNA RIBOSYLTRANSFERASE-ISOMERASE"/>
    <property type="match status" value="1"/>
</dbReference>
<keyword evidence="4 5" id="KW-0671">Queuosine biosynthesis</keyword>
<comment type="pathway">
    <text evidence="5">tRNA modification; tRNA-queuosine biosynthesis.</text>
</comment>
<comment type="caution">
    <text evidence="6">The sequence shown here is derived from an EMBL/GenBank/DDBJ whole genome shotgun (WGS) entry which is preliminary data.</text>
</comment>
<dbReference type="InterPro" id="IPR003699">
    <property type="entry name" value="QueA"/>
</dbReference>
<evidence type="ECO:0000256" key="3">
    <source>
        <dbReference type="ARBA" id="ARBA00022691"/>
    </source>
</evidence>
<comment type="catalytic activity">
    <reaction evidence="5">
        <text>7-aminomethyl-7-carbaguanosine(34) in tRNA + S-adenosyl-L-methionine = epoxyqueuosine(34) in tRNA + adenine + L-methionine + 2 H(+)</text>
        <dbReference type="Rhea" id="RHEA:32155"/>
        <dbReference type="Rhea" id="RHEA-COMP:10342"/>
        <dbReference type="Rhea" id="RHEA-COMP:18582"/>
        <dbReference type="ChEBI" id="CHEBI:15378"/>
        <dbReference type="ChEBI" id="CHEBI:16708"/>
        <dbReference type="ChEBI" id="CHEBI:57844"/>
        <dbReference type="ChEBI" id="CHEBI:59789"/>
        <dbReference type="ChEBI" id="CHEBI:82833"/>
        <dbReference type="ChEBI" id="CHEBI:194443"/>
        <dbReference type="EC" id="2.4.99.17"/>
    </reaction>
</comment>
<evidence type="ECO:0000313" key="7">
    <source>
        <dbReference type="Proteomes" id="UP001596002"/>
    </source>
</evidence>
<evidence type="ECO:0000256" key="2">
    <source>
        <dbReference type="ARBA" id="ARBA00022679"/>
    </source>
</evidence>
<keyword evidence="2 5" id="KW-0808">Transferase</keyword>
<dbReference type="InterPro" id="IPR042119">
    <property type="entry name" value="QueA_dom2"/>
</dbReference>
<keyword evidence="7" id="KW-1185">Reference proteome</keyword>
<comment type="similarity">
    <text evidence="5">Belongs to the QueA family.</text>
</comment>
<dbReference type="EMBL" id="JBHSHC010000142">
    <property type="protein sequence ID" value="MFC4769684.1"/>
    <property type="molecule type" value="Genomic_DNA"/>
</dbReference>
<sequence>MLVEEFDFDLPEELIAQHPLQERTASRLLVLHRQTGYFEHRMFTDLLDYLNPDDCLILNDTRVIPARLYGRKPDTGAQVEFLLLKEKGPATWEVLVRPGKRLKPGARVEFGDGLLRAEILDITEEGGRIVRFQYEGLFYEVLDRLGEMPLPPYISERLEDAERYQTVFSRKKGSAAAPTAGLHFTEDFLRQIREKGIETGFVTLHVGLGTFRPVAAESVEEHKMHAEYYEFPEAAAELIRKTRERGGRVIAVGTTACRTLETVGSRAAQERGSACNDKEEIAARLRESNGWTDIFIYPGYPFKVVDGLLTNFHLPKSSLIMLVSALAGRDQVMRAYQEAIRERYRFFSFGDAMLII</sequence>
<accession>A0ABV9Q642</accession>
<organism evidence="6 7">
    <name type="scientific">Effusibacillus consociatus</name>
    <dbReference type="NCBI Taxonomy" id="1117041"/>
    <lineage>
        <taxon>Bacteria</taxon>
        <taxon>Bacillati</taxon>
        <taxon>Bacillota</taxon>
        <taxon>Bacilli</taxon>
        <taxon>Bacillales</taxon>
        <taxon>Alicyclobacillaceae</taxon>
        <taxon>Effusibacillus</taxon>
    </lineage>
</organism>
<dbReference type="NCBIfam" id="TIGR00113">
    <property type="entry name" value="queA"/>
    <property type="match status" value="1"/>
</dbReference>
<proteinExistence type="inferred from homology"/>
<reference evidence="7" key="1">
    <citation type="journal article" date="2019" name="Int. J. Syst. Evol. Microbiol.">
        <title>The Global Catalogue of Microorganisms (GCM) 10K type strain sequencing project: providing services to taxonomists for standard genome sequencing and annotation.</title>
        <authorList>
            <consortium name="The Broad Institute Genomics Platform"/>
            <consortium name="The Broad Institute Genome Sequencing Center for Infectious Disease"/>
            <person name="Wu L."/>
            <person name="Ma J."/>
        </authorList>
    </citation>
    <scope>NUCLEOTIDE SEQUENCE [LARGE SCALE GENOMIC DNA]</scope>
    <source>
        <strain evidence="7">WYCCWR 12678</strain>
    </source>
</reference>
<comment type="subunit">
    <text evidence="5">Monomer.</text>
</comment>
<dbReference type="RefSeq" id="WP_380028479.1">
    <property type="nucleotide sequence ID" value="NZ_JBHSHC010000142.1"/>
</dbReference>